<dbReference type="InParanoid" id="A0A369JLL2"/>
<accession>A0A369JLL2</accession>
<name>A0A369JLL2_HYPMA</name>
<dbReference type="Proteomes" id="UP000076154">
    <property type="component" value="Unassembled WGS sequence"/>
</dbReference>
<feature type="compositionally biased region" description="Basic and acidic residues" evidence="1">
    <location>
        <begin position="51"/>
        <end position="64"/>
    </location>
</feature>
<comment type="caution">
    <text evidence="2">The sequence shown here is derived from an EMBL/GenBank/DDBJ whole genome shotgun (WGS) entry which is preliminary data.</text>
</comment>
<keyword evidence="3" id="KW-1185">Reference proteome</keyword>
<evidence type="ECO:0000256" key="1">
    <source>
        <dbReference type="SAM" id="MobiDB-lite"/>
    </source>
</evidence>
<evidence type="ECO:0000313" key="3">
    <source>
        <dbReference type="Proteomes" id="UP000076154"/>
    </source>
</evidence>
<protein>
    <submittedName>
        <fullName evidence="2">Uncharacterized protein</fullName>
    </submittedName>
</protein>
<gene>
    <name evidence="2" type="ORF">Hypma_012671</name>
</gene>
<sequence length="64" mass="7113">MVRAKATANGNHRFRSFLADEVKLRMASARHGGGELEHQTIASNTQTLKQETGEREKSNEMNGN</sequence>
<dbReference type="EMBL" id="LUEZ02000069">
    <property type="protein sequence ID" value="RDB20294.1"/>
    <property type="molecule type" value="Genomic_DNA"/>
</dbReference>
<feature type="region of interest" description="Disordered" evidence="1">
    <location>
        <begin position="30"/>
        <end position="64"/>
    </location>
</feature>
<feature type="compositionally biased region" description="Polar residues" evidence="1">
    <location>
        <begin position="40"/>
        <end position="50"/>
    </location>
</feature>
<evidence type="ECO:0000313" key="2">
    <source>
        <dbReference type="EMBL" id="RDB20294.1"/>
    </source>
</evidence>
<organism evidence="2 3">
    <name type="scientific">Hypsizygus marmoreus</name>
    <name type="common">White beech mushroom</name>
    <name type="synonym">Agaricus marmoreus</name>
    <dbReference type="NCBI Taxonomy" id="39966"/>
    <lineage>
        <taxon>Eukaryota</taxon>
        <taxon>Fungi</taxon>
        <taxon>Dikarya</taxon>
        <taxon>Basidiomycota</taxon>
        <taxon>Agaricomycotina</taxon>
        <taxon>Agaricomycetes</taxon>
        <taxon>Agaricomycetidae</taxon>
        <taxon>Agaricales</taxon>
        <taxon>Tricholomatineae</taxon>
        <taxon>Lyophyllaceae</taxon>
        <taxon>Hypsizygus</taxon>
    </lineage>
</organism>
<dbReference type="AlphaFoldDB" id="A0A369JLL2"/>
<reference evidence="2" key="1">
    <citation type="submission" date="2018-04" db="EMBL/GenBank/DDBJ databases">
        <title>Whole genome sequencing of Hypsizygus marmoreus.</title>
        <authorList>
            <person name="Choi I.-G."/>
            <person name="Min B."/>
            <person name="Kim J.-G."/>
            <person name="Kim S."/>
            <person name="Oh Y.-L."/>
            <person name="Kong W.-S."/>
            <person name="Park H."/>
            <person name="Jeong J."/>
            <person name="Song E.-S."/>
        </authorList>
    </citation>
    <scope>NUCLEOTIDE SEQUENCE [LARGE SCALE GENOMIC DNA]</scope>
    <source>
        <strain evidence="2">51987-8</strain>
    </source>
</reference>
<proteinExistence type="predicted"/>